<dbReference type="AlphaFoldDB" id="A0A0V0QCP8"/>
<sequence length="448" mass="53235">MEEENNEFELCETCKQQIPKSKIDLHEGFCRRNNKICNYCDEVILKEEQDQHEKEKHIPCMYCKKMVQESLILAQIHQENCLQKGVQCKLCQVSFVKSEIKEHIEHCSAKSDTCLNCMKMVLRKNREKHEEQCIGQKFNLIPVMKKTISNKIMHAQKNLFNTISDFDFLEILREQVSLLQQQLHISQGKSIQCLYLGQWDNEKAFQIGINYLDLLDISKNNNIQNKQKEQIQKFDKCLICLQQFQENIKPYNLKCNHKACENCYQEYVQEQINYGQQMIISPCIINDCQEIIGQDDYQKFLNNNQFIKYLHYLQENALETSPHFLACPKKLCSLILQCRQETFNVKEQLFNIMCPNCENNSWAYANLYLLQKEQGEKLEKESLYQQVVQTLNNYQNMQSEFNKAFKKTQEQPNLHNAIVLKDHLSLFENWIDKKLTILEDLNKKYHYN</sequence>
<dbReference type="InterPro" id="IPR051986">
    <property type="entry name" value="Innate_Immune_Apopt_Reg"/>
</dbReference>
<dbReference type="InterPro" id="IPR013083">
    <property type="entry name" value="Znf_RING/FYVE/PHD"/>
</dbReference>
<comment type="caution">
    <text evidence="1">The sequence shown here is derived from an EMBL/GenBank/DDBJ whole genome shotgun (WGS) entry which is preliminary data.</text>
</comment>
<accession>A0A0V0QCP8</accession>
<dbReference type="InParanoid" id="A0A0V0QCP8"/>
<evidence type="ECO:0000313" key="1">
    <source>
        <dbReference type="EMBL" id="KRW99998.1"/>
    </source>
</evidence>
<evidence type="ECO:0008006" key="3">
    <source>
        <dbReference type="Google" id="ProtNLM"/>
    </source>
</evidence>
<proteinExistence type="predicted"/>
<dbReference type="EMBL" id="LDAU01000198">
    <property type="protein sequence ID" value="KRW99998.1"/>
    <property type="molecule type" value="Genomic_DNA"/>
</dbReference>
<organism evidence="1 2">
    <name type="scientific">Pseudocohnilembus persalinus</name>
    <name type="common">Ciliate</name>
    <dbReference type="NCBI Taxonomy" id="266149"/>
    <lineage>
        <taxon>Eukaryota</taxon>
        <taxon>Sar</taxon>
        <taxon>Alveolata</taxon>
        <taxon>Ciliophora</taxon>
        <taxon>Intramacronucleata</taxon>
        <taxon>Oligohymenophorea</taxon>
        <taxon>Scuticociliatia</taxon>
        <taxon>Philasterida</taxon>
        <taxon>Pseudocohnilembidae</taxon>
        <taxon>Pseudocohnilembus</taxon>
    </lineage>
</organism>
<protein>
    <recommendedName>
        <fullName evidence="3">TRAF-type domain-containing protein</fullName>
    </recommendedName>
</protein>
<dbReference type="Proteomes" id="UP000054937">
    <property type="component" value="Unassembled WGS sequence"/>
</dbReference>
<dbReference type="Pfam" id="PF23580">
    <property type="entry name" value="Znf_XAF1_N"/>
    <property type="match status" value="1"/>
</dbReference>
<dbReference type="SUPFAM" id="SSF57850">
    <property type="entry name" value="RING/U-box"/>
    <property type="match status" value="1"/>
</dbReference>
<dbReference type="GO" id="GO:0005739">
    <property type="term" value="C:mitochondrion"/>
    <property type="evidence" value="ECO:0007669"/>
    <property type="project" value="TreeGrafter"/>
</dbReference>
<keyword evidence="2" id="KW-1185">Reference proteome</keyword>
<dbReference type="PANTHER" id="PTHR16295:SF10">
    <property type="entry name" value="EXPRESSED PROTEIN"/>
    <property type="match status" value="1"/>
</dbReference>
<evidence type="ECO:0000313" key="2">
    <source>
        <dbReference type="Proteomes" id="UP000054937"/>
    </source>
</evidence>
<name>A0A0V0QCP8_PSEPJ</name>
<dbReference type="OrthoDB" id="10009520at2759"/>
<gene>
    <name evidence="1" type="ORF">PPERSA_05501</name>
</gene>
<dbReference type="Gene3D" id="3.30.40.10">
    <property type="entry name" value="Zinc/RING finger domain, C3HC4 (zinc finger)"/>
    <property type="match status" value="2"/>
</dbReference>
<reference evidence="1 2" key="1">
    <citation type="journal article" date="2015" name="Sci. Rep.">
        <title>Genome of the facultative scuticociliatosis pathogen Pseudocohnilembus persalinus provides insight into its virulence through horizontal gene transfer.</title>
        <authorList>
            <person name="Xiong J."/>
            <person name="Wang G."/>
            <person name="Cheng J."/>
            <person name="Tian M."/>
            <person name="Pan X."/>
            <person name="Warren A."/>
            <person name="Jiang C."/>
            <person name="Yuan D."/>
            <person name="Miao W."/>
        </authorList>
    </citation>
    <scope>NUCLEOTIDE SEQUENCE [LARGE SCALE GENOMIC DNA]</scope>
    <source>
        <strain evidence="1">36N120E</strain>
    </source>
</reference>
<dbReference type="PANTHER" id="PTHR16295">
    <property type="entry name" value="TRAF-TYPE ZINC FINGER PROTEIN-RELATED"/>
    <property type="match status" value="1"/>
</dbReference>